<organism evidence="3 4">
    <name type="scientific">Prochlorococcus marinus str. MIT 9116</name>
    <dbReference type="NCBI Taxonomy" id="167544"/>
    <lineage>
        <taxon>Bacteria</taxon>
        <taxon>Bacillati</taxon>
        <taxon>Cyanobacteriota</taxon>
        <taxon>Cyanophyceae</taxon>
        <taxon>Synechococcales</taxon>
        <taxon>Prochlorococcaceae</taxon>
        <taxon>Prochlorococcus</taxon>
    </lineage>
</organism>
<dbReference type="Pfam" id="PF01370">
    <property type="entry name" value="Epimerase"/>
    <property type="match status" value="1"/>
</dbReference>
<dbReference type="InterPro" id="IPR036291">
    <property type="entry name" value="NAD(P)-bd_dom_sf"/>
</dbReference>
<dbReference type="PANTHER" id="PTHR43000">
    <property type="entry name" value="DTDP-D-GLUCOSE 4,6-DEHYDRATASE-RELATED"/>
    <property type="match status" value="1"/>
</dbReference>
<dbReference type="Gene3D" id="3.40.50.720">
    <property type="entry name" value="NAD(P)-binding Rossmann-like Domain"/>
    <property type="match status" value="1"/>
</dbReference>
<dbReference type="EC" id="5.1.3.2" evidence="3"/>
<accession>A0A0A1ZWY1</accession>
<comment type="similarity">
    <text evidence="1">Belongs to the NAD(P)-dependent epimerase/dehydratase family.</text>
</comment>
<feature type="domain" description="NAD-dependent epimerase/dehydratase" evidence="2">
    <location>
        <begin position="4"/>
        <end position="237"/>
    </location>
</feature>
<dbReference type="AlphaFoldDB" id="A0A0A1ZWY1"/>
<dbReference type="InterPro" id="IPR001509">
    <property type="entry name" value="Epimerase_deHydtase"/>
</dbReference>
<protein>
    <submittedName>
        <fullName evidence="3">UDP-glucose 4-epimerase</fullName>
        <ecNumber evidence="3">5.1.3.2</ecNumber>
    </submittedName>
</protein>
<dbReference type="SUPFAM" id="SSF51735">
    <property type="entry name" value="NAD(P)-binding Rossmann-fold domains"/>
    <property type="match status" value="1"/>
</dbReference>
<evidence type="ECO:0000313" key="4">
    <source>
        <dbReference type="Proteomes" id="UP000030491"/>
    </source>
</evidence>
<proteinExistence type="inferred from homology"/>
<gene>
    <name evidence="3" type="ORF">EU93_0226</name>
</gene>
<dbReference type="RefSeq" id="WP_032512989.1">
    <property type="nucleotide sequence ID" value="NZ_JNAJ01000004.1"/>
</dbReference>
<evidence type="ECO:0000256" key="1">
    <source>
        <dbReference type="ARBA" id="ARBA00007637"/>
    </source>
</evidence>
<dbReference type="GO" id="GO:0003978">
    <property type="term" value="F:UDP-glucose 4-epimerase activity"/>
    <property type="evidence" value="ECO:0007669"/>
    <property type="project" value="UniProtKB-EC"/>
</dbReference>
<evidence type="ECO:0000259" key="2">
    <source>
        <dbReference type="Pfam" id="PF01370"/>
    </source>
</evidence>
<dbReference type="OrthoDB" id="9811743at2"/>
<evidence type="ECO:0000313" key="3">
    <source>
        <dbReference type="EMBL" id="KGF93051.1"/>
    </source>
</evidence>
<sequence length="338" mass="37545">MKKVFITGIAGFLGSHVADEFLHQGYEVAGNDNLIGGYEDNVPKDAIFFPFDCRSEQIKTILNDFKPDILVHTAATAYEGLSVFSPSFVTSNIYEASISVFSAAIASGVKRIVNCSSMARYGAIQIPFTEDMTPKPQDPYGIAKYAAEQTLECLAEVHSIEYVTLVPHNIIGPRQKYDDPYRNVASIMINRCLQGLPPIIYGDGMQTRCFSFIQDVLSCLMTACLDDEPLGNVINVGPDEEVITINQLSEKICELTNFNGAPKFLPARPQEVKHAVCSSNKARKILDYGTKVNLEDGLKSMVQYIEKRGVSKFNRHIPVEIISDLTPKTWISDRMNQK</sequence>
<keyword evidence="3" id="KW-0413">Isomerase</keyword>
<reference evidence="4" key="1">
    <citation type="journal article" date="2014" name="Sci. Data">
        <title>Genomes of diverse isolates of the marine cyanobacterium Prochlorococcus.</title>
        <authorList>
            <person name="Biller S."/>
            <person name="Berube P."/>
            <person name="Thompson J."/>
            <person name="Kelly L."/>
            <person name="Roggensack S."/>
            <person name="Awad L."/>
            <person name="Roache-Johnson K."/>
            <person name="Ding H."/>
            <person name="Giovannoni S.J."/>
            <person name="Moore L.R."/>
            <person name="Chisholm S.W."/>
        </authorList>
    </citation>
    <scope>NUCLEOTIDE SEQUENCE [LARGE SCALE GENOMIC DNA]</scope>
</reference>
<dbReference type="Proteomes" id="UP000030491">
    <property type="component" value="Unassembled WGS sequence"/>
</dbReference>
<dbReference type="EMBL" id="JNAJ01000004">
    <property type="protein sequence ID" value="KGF93051.1"/>
    <property type="molecule type" value="Genomic_DNA"/>
</dbReference>
<comment type="caution">
    <text evidence="3">The sequence shown here is derived from an EMBL/GenBank/DDBJ whole genome shotgun (WGS) entry which is preliminary data.</text>
</comment>
<name>A0A0A1ZWY1_PROMR</name>